<dbReference type="Gene3D" id="1.10.760.10">
    <property type="entry name" value="Cytochrome c-like domain"/>
    <property type="match status" value="2"/>
</dbReference>
<feature type="binding site" description="covalent" evidence="8">
    <location>
        <position position="126"/>
    </location>
    <ligand>
        <name>heme c</name>
        <dbReference type="ChEBI" id="CHEBI:61717"/>
        <label>2</label>
    </ligand>
</feature>
<dbReference type="GO" id="GO:0009055">
    <property type="term" value="F:electron transfer activity"/>
    <property type="evidence" value="ECO:0007669"/>
    <property type="project" value="InterPro"/>
</dbReference>
<evidence type="ECO:0000256" key="8">
    <source>
        <dbReference type="PIRSR" id="PIRSR000005-1"/>
    </source>
</evidence>
<feature type="signal peptide" evidence="10">
    <location>
        <begin position="1"/>
        <end position="25"/>
    </location>
</feature>
<dbReference type="EMBL" id="SMAO01000003">
    <property type="protein sequence ID" value="TCT22065.1"/>
    <property type="molecule type" value="Genomic_DNA"/>
</dbReference>
<dbReference type="SUPFAM" id="SSF46626">
    <property type="entry name" value="Cytochrome c"/>
    <property type="match status" value="2"/>
</dbReference>
<accession>A0A4R3N007</accession>
<feature type="chain" id="PRO_5020286095" evidence="10">
    <location>
        <begin position="26"/>
        <end position="200"/>
    </location>
</feature>
<dbReference type="PANTHER" id="PTHR33751">
    <property type="entry name" value="CBB3-TYPE CYTOCHROME C OXIDASE SUBUNIT FIXP"/>
    <property type="match status" value="1"/>
</dbReference>
<dbReference type="PROSITE" id="PS51007">
    <property type="entry name" value="CYTC"/>
    <property type="match status" value="1"/>
</dbReference>
<feature type="domain" description="Cytochrome c" evidence="11">
    <location>
        <begin position="23"/>
        <end position="102"/>
    </location>
</feature>
<protein>
    <submittedName>
        <fullName evidence="12">Sulfide dehydrogenase (Flavocytochrome c) cytochrome c subunit</fullName>
    </submittedName>
</protein>
<feature type="binding site" description="covalent" evidence="8">
    <location>
        <position position="39"/>
    </location>
    <ligand>
        <name>heme c</name>
        <dbReference type="ChEBI" id="CHEBI:61717"/>
        <label>1</label>
    </ligand>
</feature>
<comment type="subcellular location">
    <subcellularLocation>
        <location evidence="1">Periplasm</location>
    </subcellularLocation>
</comment>
<dbReference type="PIRSF" id="PIRSF000005">
    <property type="entry name" value="Cytochrome_c4"/>
    <property type="match status" value="1"/>
</dbReference>
<dbReference type="InterPro" id="IPR036909">
    <property type="entry name" value="Cyt_c-like_dom_sf"/>
</dbReference>
<dbReference type="PANTHER" id="PTHR33751:SF9">
    <property type="entry name" value="CYTOCHROME C4"/>
    <property type="match status" value="1"/>
</dbReference>
<keyword evidence="6" id="KW-0249">Electron transport</keyword>
<evidence type="ECO:0000256" key="10">
    <source>
        <dbReference type="SAM" id="SignalP"/>
    </source>
</evidence>
<evidence type="ECO:0000256" key="3">
    <source>
        <dbReference type="ARBA" id="ARBA00022617"/>
    </source>
</evidence>
<comment type="caution">
    <text evidence="12">The sequence shown here is derived from an EMBL/GenBank/DDBJ whole genome shotgun (WGS) entry which is preliminary data.</text>
</comment>
<gene>
    <name evidence="12" type="ORF">EDC35_103163</name>
</gene>
<dbReference type="GO" id="GO:0042597">
    <property type="term" value="C:periplasmic space"/>
    <property type="evidence" value="ECO:0007669"/>
    <property type="project" value="UniProtKB-SubCell"/>
</dbReference>
<keyword evidence="13" id="KW-1185">Reference proteome</keyword>
<dbReference type="InterPro" id="IPR009056">
    <property type="entry name" value="Cyt_c-like_dom"/>
</dbReference>
<dbReference type="RefSeq" id="WP_132976473.1">
    <property type="nucleotide sequence ID" value="NZ_SMAO01000003.1"/>
</dbReference>
<feature type="binding site" description="covalent" evidence="8">
    <location>
        <position position="36"/>
    </location>
    <ligand>
        <name>heme c</name>
        <dbReference type="ChEBI" id="CHEBI:61717"/>
        <label>1</label>
    </ligand>
</feature>
<dbReference type="Proteomes" id="UP000295717">
    <property type="component" value="Unassembled WGS sequence"/>
</dbReference>
<evidence type="ECO:0000256" key="6">
    <source>
        <dbReference type="ARBA" id="ARBA00022982"/>
    </source>
</evidence>
<reference evidence="12 13" key="1">
    <citation type="submission" date="2019-03" db="EMBL/GenBank/DDBJ databases">
        <title>Genomic Encyclopedia of Type Strains, Phase IV (KMG-IV): sequencing the most valuable type-strain genomes for metagenomic binning, comparative biology and taxonomic classification.</title>
        <authorList>
            <person name="Goeker M."/>
        </authorList>
    </citation>
    <scope>NUCLEOTIDE SEQUENCE [LARGE SCALE GENOMIC DNA]</scope>
    <source>
        <strain evidence="12 13">DSM 13587</strain>
    </source>
</reference>
<keyword evidence="4 9" id="KW-0479">Metal-binding</keyword>
<evidence type="ECO:0000256" key="9">
    <source>
        <dbReference type="PIRSR" id="PIRSR000005-2"/>
    </source>
</evidence>
<evidence type="ECO:0000256" key="5">
    <source>
        <dbReference type="ARBA" id="ARBA00022764"/>
    </source>
</evidence>
<dbReference type="GO" id="GO:0020037">
    <property type="term" value="F:heme binding"/>
    <property type="evidence" value="ECO:0007669"/>
    <property type="project" value="InterPro"/>
</dbReference>
<feature type="binding site" description="axial binding residue" evidence="9">
    <location>
        <position position="79"/>
    </location>
    <ligand>
        <name>heme c</name>
        <dbReference type="ChEBI" id="CHEBI:61717"/>
        <label>1</label>
    </ligand>
    <ligandPart>
        <name>Fe</name>
        <dbReference type="ChEBI" id="CHEBI:18248"/>
    </ligandPart>
</feature>
<evidence type="ECO:0000259" key="11">
    <source>
        <dbReference type="PROSITE" id="PS51007"/>
    </source>
</evidence>
<dbReference type="OrthoDB" id="188778at2"/>
<sequence>MAKPTFSLTLAVGVLACGFVSGARADATAEMLANSCTGCHGQQGNSLGPTAPSIAAMAPTVFVETMERFKSGETYSTIMGRIAKGYSSDEIKKMGEYFQRQPYQYAAQTFDKTLAKKGAKLHEKYCEKCHTDGGRPVTDEEDYNILAGQWVPYLQYTMEDFREGRRPMEKKMKSKLDELLKAQGDDGLAAVFAFYAASQR</sequence>
<evidence type="ECO:0000256" key="7">
    <source>
        <dbReference type="ARBA" id="ARBA00023004"/>
    </source>
</evidence>
<proteinExistence type="predicted"/>
<keyword evidence="10" id="KW-0732">Signal</keyword>
<keyword evidence="3 8" id="KW-0349">Heme</keyword>
<evidence type="ECO:0000313" key="12">
    <source>
        <dbReference type="EMBL" id="TCT22065.1"/>
    </source>
</evidence>
<evidence type="ECO:0000313" key="13">
    <source>
        <dbReference type="Proteomes" id="UP000295717"/>
    </source>
</evidence>
<feature type="binding site" description="axial binding residue" evidence="9">
    <location>
        <position position="172"/>
    </location>
    <ligand>
        <name>heme c</name>
        <dbReference type="ChEBI" id="CHEBI:61717"/>
        <label>2</label>
    </ligand>
    <ligandPart>
        <name>Fe</name>
        <dbReference type="ChEBI" id="CHEBI:18248"/>
    </ligandPart>
</feature>
<dbReference type="AlphaFoldDB" id="A0A4R3N007"/>
<dbReference type="PROSITE" id="PS51257">
    <property type="entry name" value="PROKAR_LIPOPROTEIN"/>
    <property type="match status" value="1"/>
</dbReference>
<dbReference type="InterPro" id="IPR050597">
    <property type="entry name" value="Cytochrome_c_Oxidase_Subunit"/>
</dbReference>
<name>A0A4R3N007_9GAMM</name>
<organism evidence="12 13">
    <name type="scientific">Thiobaca trueperi</name>
    <dbReference type="NCBI Taxonomy" id="127458"/>
    <lineage>
        <taxon>Bacteria</taxon>
        <taxon>Pseudomonadati</taxon>
        <taxon>Pseudomonadota</taxon>
        <taxon>Gammaproteobacteria</taxon>
        <taxon>Chromatiales</taxon>
        <taxon>Chromatiaceae</taxon>
        <taxon>Thiobaca</taxon>
    </lineage>
</organism>
<feature type="binding site" description="covalent" evidence="8">
    <location>
        <position position="129"/>
    </location>
    <ligand>
        <name>heme c</name>
        <dbReference type="ChEBI" id="CHEBI:61717"/>
        <label>2</label>
    </ligand>
</feature>
<keyword evidence="5" id="KW-0574">Periplasm</keyword>
<dbReference type="GO" id="GO:0005506">
    <property type="term" value="F:iron ion binding"/>
    <property type="evidence" value="ECO:0007669"/>
    <property type="project" value="InterPro"/>
</dbReference>
<feature type="binding site" description="axial binding residue" evidence="9">
    <location>
        <position position="130"/>
    </location>
    <ligand>
        <name>heme c</name>
        <dbReference type="ChEBI" id="CHEBI:61717"/>
        <label>2</label>
    </ligand>
    <ligandPart>
        <name>Fe</name>
        <dbReference type="ChEBI" id="CHEBI:18248"/>
    </ligandPart>
</feature>
<evidence type="ECO:0000256" key="4">
    <source>
        <dbReference type="ARBA" id="ARBA00022723"/>
    </source>
</evidence>
<comment type="PTM">
    <text evidence="8">Binds 2 heme c groups covalently per subunit.</text>
</comment>
<evidence type="ECO:0000256" key="2">
    <source>
        <dbReference type="ARBA" id="ARBA00022448"/>
    </source>
</evidence>
<keyword evidence="7 9" id="KW-0408">Iron</keyword>
<evidence type="ECO:0000256" key="1">
    <source>
        <dbReference type="ARBA" id="ARBA00004418"/>
    </source>
</evidence>
<feature type="binding site" description="axial binding residue" evidence="9">
    <location>
        <position position="40"/>
    </location>
    <ligand>
        <name>heme c</name>
        <dbReference type="ChEBI" id="CHEBI:61717"/>
        <label>1</label>
    </ligand>
    <ligandPart>
        <name>Fe</name>
        <dbReference type="ChEBI" id="CHEBI:18248"/>
    </ligandPart>
</feature>
<keyword evidence="2" id="KW-0813">Transport</keyword>
<dbReference type="InterPro" id="IPR024167">
    <property type="entry name" value="Cytochrome_c4-like"/>
</dbReference>